<dbReference type="CDD" id="cd14860">
    <property type="entry name" value="4HBD_NAD"/>
    <property type="match status" value="1"/>
</dbReference>
<organism evidence="5 6">
    <name type="scientific">Fusobacterium necrophorum subsp. funduliforme B35</name>
    <dbReference type="NCBI Taxonomy" id="1226633"/>
    <lineage>
        <taxon>Bacteria</taxon>
        <taxon>Fusobacteriati</taxon>
        <taxon>Fusobacteriota</taxon>
        <taxon>Fusobacteriia</taxon>
        <taxon>Fusobacteriales</taxon>
        <taxon>Fusobacteriaceae</taxon>
        <taxon>Fusobacterium</taxon>
    </lineage>
</organism>
<reference evidence="5 6" key="1">
    <citation type="submission" date="2013-08" db="EMBL/GenBank/DDBJ databases">
        <title>An opportunistic ruminal bacterium that causes liver abscesses in cattle.</title>
        <authorList>
            <person name="Benahmed F.H."/>
            <person name="Rasmussen M."/>
            <person name="Harbottle H."/>
            <person name="Soppet D."/>
            <person name="Nagaraja T.G."/>
            <person name="Davidson M."/>
        </authorList>
    </citation>
    <scope>NUCLEOTIDE SEQUENCE [LARGE SCALE GENOMIC DNA]</scope>
    <source>
        <strain evidence="5 6">B35</strain>
    </source>
</reference>
<evidence type="ECO:0000256" key="1">
    <source>
        <dbReference type="ARBA" id="ARBA00007358"/>
    </source>
</evidence>
<dbReference type="Gene3D" id="3.40.50.1970">
    <property type="match status" value="1"/>
</dbReference>
<dbReference type="PATRIC" id="fig|1226633.4.peg.139"/>
<name>A0A017H3P9_9FUSO</name>
<dbReference type="AlphaFoldDB" id="A0A017H3P9"/>
<dbReference type="PANTHER" id="PTHR11496:SF102">
    <property type="entry name" value="ALCOHOL DEHYDROGENASE 4"/>
    <property type="match status" value="1"/>
</dbReference>
<protein>
    <submittedName>
        <fullName evidence="5">4-hydroxybutyrate dehydrogenase</fullName>
    </submittedName>
</protein>
<dbReference type="Pfam" id="PF25137">
    <property type="entry name" value="ADH_Fe_C"/>
    <property type="match status" value="1"/>
</dbReference>
<comment type="similarity">
    <text evidence="1">Belongs to the iron-containing alcohol dehydrogenase family.</text>
</comment>
<feature type="domain" description="Fe-containing alcohol dehydrogenase-like C-terminal" evidence="4">
    <location>
        <begin position="177"/>
        <end position="371"/>
    </location>
</feature>
<dbReference type="Pfam" id="PF00465">
    <property type="entry name" value="Fe-ADH"/>
    <property type="match status" value="1"/>
</dbReference>
<gene>
    <name evidence="5" type="ORF">C095_00725</name>
</gene>
<evidence type="ECO:0000256" key="2">
    <source>
        <dbReference type="ARBA" id="ARBA00023002"/>
    </source>
</evidence>
<evidence type="ECO:0000313" key="6">
    <source>
        <dbReference type="Proteomes" id="UP000031184"/>
    </source>
</evidence>
<dbReference type="GO" id="GO:0046872">
    <property type="term" value="F:metal ion binding"/>
    <property type="evidence" value="ECO:0007669"/>
    <property type="project" value="InterPro"/>
</dbReference>
<dbReference type="InterPro" id="IPR039697">
    <property type="entry name" value="Alcohol_dehydrogenase_Fe"/>
</dbReference>
<keyword evidence="2" id="KW-0560">Oxidoreductase</keyword>
<proteinExistence type="inferred from homology"/>
<evidence type="ECO:0000313" key="5">
    <source>
        <dbReference type="EMBL" id="KID50198.1"/>
    </source>
</evidence>
<comment type="caution">
    <text evidence="5">The sequence shown here is derived from an EMBL/GenBank/DDBJ whole genome shotgun (WGS) entry which is preliminary data.</text>
</comment>
<dbReference type="GO" id="GO:0004022">
    <property type="term" value="F:alcohol dehydrogenase (NAD+) activity"/>
    <property type="evidence" value="ECO:0007669"/>
    <property type="project" value="TreeGrafter"/>
</dbReference>
<dbReference type="OrthoDB" id="9804734at2"/>
<dbReference type="EMBL" id="AUZI01000007">
    <property type="protein sequence ID" value="KID50198.1"/>
    <property type="molecule type" value="Genomic_DNA"/>
</dbReference>
<accession>A0A017H3P9</accession>
<sequence length="371" mass="42043">MEEFSLIPKICMIETCRDFLEQFQVGQKDVIITTKFLYETYFKDFELESQFMFQDQYGVGEPTEEMIASMYESMKEMNYSRIIAVGGGSVIDISKIFVLKNIFPLVDLFDKKIPATKEKELIIVPTTCGTGSEVTNISIVNLTSVGSKKGLAIPELFPEYAVLIPEFVEKLPLSVFATSSIDALVHAVESFLSPKATAYSELFSREAIQKILTAYRNIKEEGLESRGKYIKDILIASNMAGIAFGNAGCAAVHAMSYPLGGKYHVPHGESNYVMFTEVLKYYYRKNSKGKIVILNEMIAKLLSCSTENVYAALEELLNTLIPKRRLSDYGVQKQELEEFTNIVMTQQQRLMANNYVFLDEKDIYTIYRSLY</sequence>
<dbReference type="InterPro" id="IPR056798">
    <property type="entry name" value="ADH_Fe_C"/>
</dbReference>
<dbReference type="Proteomes" id="UP000031184">
    <property type="component" value="Unassembled WGS sequence"/>
</dbReference>
<evidence type="ECO:0000259" key="3">
    <source>
        <dbReference type="Pfam" id="PF00465"/>
    </source>
</evidence>
<dbReference type="InterPro" id="IPR001670">
    <property type="entry name" value="ADH_Fe/GldA"/>
</dbReference>
<dbReference type="PANTHER" id="PTHR11496">
    <property type="entry name" value="ALCOHOL DEHYDROGENASE"/>
    <property type="match status" value="1"/>
</dbReference>
<feature type="domain" description="Alcohol dehydrogenase iron-type/glycerol dehydrogenase GldA" evidence="3">
    <location>
        <begin position="18"/>
        <end position="165"/>
    </location>
</feature>
<evidence type="ECO:0000259" key="4">
    <source>
        <dbReference type="Pfam" id="PF25137"/>
    </source>
</evidence>
<dbReference type="RefSeq" id="WP_039120933.1">
    <property type="nucleotide sequence ID" value="NZ_AOJP01000009.1"/>
</dbReference>
<dbReference type="Gene3D" id="1.20.1090.10">
    <property type="entry name" value="Dehydroquinate synthase-like - alpha domain"/>
    <property type="match status" value="1"/>
</dbReference>
<dbReference type="SUPFAM" id="SSF56796">
    <property type="entry name" value="Dehydroquinate synthase-like"/>
    <property type="match status" value="1"/>
</dbReference>